<feature type="domain" description="Glycosyl transferase family 51" evidence="12">
    <location>
        <begin position="87"/>
        <end position="299"/>
    </location>
</feature>
<dbReference type="InterPro" id="IPR036950">
    <property type="entry name" value="PBP_transglycosylase"/>
</dbReference>
<dbReference type="RefSeq" id="WP_286290002.1">
    <property type="nucleotide sequence ID" value="NZ_JASXSZ010000006.1"/>
</dbReference>
<dbReference type="EMBL" id="JASXSZ010000006">
    <property type="protein sequence ID" value="MDL9981019.1"/>
    <property type="molecule type" value="Genomic_DNA"/>
</dbReference>
<evidence type="ECO:0000256" key="10">
    <source>
        <dbReference type="SAM" id="Phobius"/>
    </source>
</evidence>
<dbReference type="EC" id="2.4.-.-" evidence="13"/>
<evidence type="ECO:0000256" key="9">
    <source>
        <dbReference type="SAM" id="MobiDB-lite"/>
    </source>
</evidence>
<evidence type="ECO:0000256" key="1">
    <source>
        <dbReference type="ARBA" id="ARBA00022645"/>
    </source>
</evidence>
<keyword evidence="6" id="KW-0511">Multifunctional enzyme</keyword>
<feature type="transmembrane region" description="Helical" evidence="10">
    <location>
        <begin position="12"/>
        <end position="36"/>
    </location>
</feature>
<evidence type="ECO:0000256" key="6">
    <source>
        <dbReference type="ARBA" id="ARBA00023268"/>
    </source>
</evidence>
<proteinExistence type="predicted"/>
<dbReference type="InterPro" id="IPR001460">
    <property type="entry name" value="PCN-bd_Tpept"/>
</dbReference>
<dbReference type="SUPFAM" id="SSF56601">
    <property type="entry name" value="beta-lactamase/transpeptidase-like"/>
    <property type="match status" value="1"/>
</dbReference>
<dbReference type="InterPro" id="IPR023346">
    <property type="entry name" value="Lysozyme-like_dom_sf"/>
</dbReference>
<evidence type="ECO:0000259" key="12">
    <source>
        <dbReference type="Pfam" id="PF00912"/>
    </source>
</evidence>
<keyword evidence="1" id="KW-0121">Carboxypeptidase</keyword>
<feature type="region of interest" description="Disordered" evidence="9">
    <location>
        <begin position="710"/>
        <end position="779"/>
    </location>
</feature>
<keyword evidence="10" id="KW-1133">Transmembrane helix</keyword>
<keyword evidence="10" id="KW-0472">Membrane</keyword>
<organism evidence="13 14">
    <name type="scientific">Microbacterium candidum</name>
    <dbReference type="NCBI Taxonomy" id="3041922"/>
    <lineage>
        <taxon>Bacteria</taxon>
        <taxon>Bacillati</taxon>
        <taxon>Actinomycetota</taxon>
        <taxon>Actinomycetes</taxon>
        <taxon>Micrococcales</taxon>
        <taxon>Microbacteriaceae</taxon>
        <taxon>Microbacterium</taxon>
    </lineage>
</organism>
<comment type="catalytic activity">
    <reaction evidence="7">
        <text>Preferential cleavage: (Ac)2-L-Lys-D-Ala-|-D-Ala. Also transpeptidation of peptidyl-alanyl moieties that are N-acyl substituents of D-alanine.</text>
        <dbReference type="EC" id="3.4.16.4"/>
    </reaction>
</comment>
<feature type="compositionally biased region" description="Pro residues" evidence="9">
    <location>
        <begin position="714"/>
        <end position="738"/>
    </location>
</feature>
<evidence type="ECO:0000256" key="5">
    <source>
        <dbReference type="ARBA" id="ARBA00022801"/>
    </source>
</evidence>
<evidence type="ECO:0000256" key="2">
    <source>
        <dbReference type="ARBA" id="ARBA00022670"/>
    </source>
</evidence>
<dbReference type="GO" id="GO:0016757">
    <property type="term" value="F:glycosyltransferase activity"/>
    <property type="evidence" value="ECO:0007669"/>
    <property type="project" value="UniProtKB-KW"/>
</dbReference>
<dbReference type="SUPFAM" id="SSF53955">
    <property type="entry name" value="Lysozyme-like"/>
    <property type="match status" value="1"/>
</dbReference>
<dbReference type="Pfam" id="PF00912">
    <property type="entry name" value="Transgly"/>
    <property type="match status" value="1"/>
</dbReference>
<dbReference type="Gene3D" id="3.40.710.10">
    <property type="entry name" value="DD-peptidase/beta-lactamase superfamily"/>
    <property type="match status" value="1"/>
</dbReference>
<dbReference type="InterPro" id="IPR050396">
    <property type="entry name" value="Glycosyltr_51/Transpeptidase"/>
</dbReference>
<reference evidence="13 14" key="1">
    <citation type="submission" date="2023-06" db="EMBL/GenBank/DDBJ databases">
        <title>Microbacterium sp. nov., isolated from a waste landfill.</title>
        <authorList>
            <person name="Wen W."/>
        </authorList>
    </citation>
    <scope>NUCLEOTIDE SEQUENCE [LARGE SCALE GENOMIC DNA]</scope>
    <source>
        <strain evidence="13 14">ASV49</strain>
    </source>
</reference>
<feature type="domain" description="Penicillin-binding protein transpeptidase" evidence="11">
    <location>
        <begin position="402"/>
        <end position="652"/>
    </location>
</feature>
<dbReference type="InterPro" id="IPR012338">
    <property type="entry name" value="Beta-lactam/transpept-like"/>
</dbReference>
<keyword evidence="4 13" id="KW-0808">Transferase</keyword>
<dbReference type="Pfam" id="PF00905">
    <property type="entry name" value="Transpeptidase"/>
    <property type="match status" value="1"/>
</dbReference>
<evidence type="ECO:0000256" key="4">
    <source>
        <dbReference type="ARBA" id="ARBA00022679"/>
    </source>
</evidence>
<accession>A0ABT7N2T0</accession>
<evidence type="ECO:0000259" key="11">
    <source>
        <dbReference type="Pfam" id="PF00905"/>
    </source>
</evidence>
<sequence>MSGNIPTTRKRHFGGILGGIIGLVALSAVAGLLLAMTLTPAIATVSTATSTAVNAFDNLPSNLQISQLQLPTTIYTKNPDNGQWQEMTRFYDQNRVPVAWDQISPVMYDAILASEDPRYFQEGGVDLIGTARALVSNLKGQSNTQGGSSISQQYVKNILVQDCYTKVNNENLDQKKKDAALQACYTDATNSSGASGYTRKLQEMRYAIALSQKYSKNEVLLGYLNIANFGGTTYGIEAAAEHYFGVHASQLNLEQAATLAGMVQNPNTFRIDQPTNKTNGDANHYAQTKQREDYVLGRMKTLGRITDAQYAQAQKDPITPHVTPVVTGCASTAAPYYCAYVKSIITSDPAFGATQEDRDQALRQGGLNIYTTLDWRMQNAAQATVSQYAPQSEPGFGYGSVAVNIQPSTGNILSIAQNTTYSDTNTAPGYSSIVYAGDHVQGSTGFPAGSSFKLFTLLDWLEKGHTLNETVDGTVRIHHRLTNSCQGDWINFANTLVGNYSHEAGRIGTPLEFTTISLNSGYFGMAEKLDMCDVMHDASKLGVTQANGKDIDMHKSLLDVIGINPVSPIAMAGAYAALANNGVFCQPRVIERVTDPHGKDLPIPKKTCTQVVDPGVAATAIYAFQSVMQHGTGVSGNPFDGTPVFGKTGTNEGTQMWLIQTSTAMTSLVWSGVTFGSEKLDLYNIYYRGTALANIRFPMSKQLQTLADQLFPGGPLPPPVPALLNGAPPPPAATPAPNPGGGNGGANGGGGNGGGGGGGNQGGGGTIPNPNPSPTHKHH</sequence>
<dbReference type="PANTHER" id="PTHR32282:SF33">
    <property type="entry name" value="PEPTIDOGLYCAN GLYCOSYLTRANSFERASE"/>
    <property type="match status" value="1"/>
</dbReference>
<dbReference type="PANTHER" id="PTHR32282">
    <property type="entry name" value="BINDING PROTEIN TRANSPEPTIDASE, PUTATIVE-RELATED"/>
    <property type="match status" value="1"/>
</dbReference>
<keyword evidence="5" id="KW-0378">Hydrolase</keyword>
<gene>
    <name evidence="13" type="ORF">QSV35_16920</name>
</gene>
<keyword evidence="3 13" id="KW-0328">Glycosyltransferase</keyword>
<keyword evidence="10" id="KW-0812">Transmembrane</keyword>
<evidence type="ECO:0000256" key="8">
    <source>
        <dbReference type="ARBA" id="ARBA00049902"/>
    </source>
</evidence>
<comment type="caution">
    <text evidence="13">The sequence shown here is derived from an EMBL/GenBank/DDBJ whole genome shotgun (WGS) entry which is preliminary data.</text>
</comment>
<name>A0ABT7N2T0_9MICO</name>
<evidence type="ECO:0000256" key="3">
    <source>
        <dbReference type="ARBA" id="ARBA00022676"/>
    </source>
</evidence>
<dbReference type="InterPro" id="IPR001264">
    <property type="entry name" value="Glyco_trans_51"/>
</dbReference>
<evidence type="ECO:0000313" key="14">
    <source>
        <dbReference type="Proteomes" id="UP001235064"/>
    </source>
</evidence>
<feature type="compositionally biased region" description="Gly residues" evidence="9">
    <location>
        <begin position="739"/>
        <end position="766"/>
    </location>
</feature>
<dbReference type="Proteomes" id="UP001235064">
    <property type="component" value="Unassembled WGS sequence"/>
</dbReference>
<keyword evidence="2" id="KW-0645">Protease</keyword>
<keyword evidence="14" id="KW-1185">Reference proteome</keyword>
<dbReference type="Gene3D" id="1.10.3810.10">
    <property type="entry name" value="Biosynthetic peptidoglycan transglycosylase-like"/>
    <property type="match status" value="1"/>
</dbReference>
<comment type="catalytic activity">
    <reaction evidence="8">
        <text>[GlcNAc-(1-&gt;4)-Mur2Ac(oyl-L-Ala-gamma-D-Glu-L-Lys-D-Ala-D-Ala)](n)-di-trans,octa-cis-undecaprenyl diphosphate + beta-D-GlcNAc-(1-&gt;4)-Mur2Ac(oyl-L-Ala-gamma-D-Glu-L-Lys-D-Ala-D-Ala)-di-trans,octa-cis-undecaprenyl diphosphate = [GlcNAc-(1-&gt;4)-Mur2Ac(oyl-L-Ala-gamma-D-Glu-L-Lys-D-Ala-D-Ala)](n+1)-di-trans,octa-cis-undecaprenyl diphosphate + di-trans,octa-cis-undecaprenyl diphosphate + H(+)</text>
        <dbReference type="Rhea" id="RHEA:23708"/>
        <dbReference type="Rhea" id="RHEA-COMP:9602"/>
        <dbReference type="Rhea" id="RHEA-COMP:9603"/>
        <dbReference type="ChEBI" id="CHEBI:15378"/>
        <dbReference type="ChEBI" id="CHEBI:58405"/>
        <dbReference type="ChEBI" id="CHEBI:60033"/>
        <dbReference type="ChEBI" id="CHEBI:78435"/>
        <dbReference type="EC" id="2.4.99.28"/>
    </reaction>
</comment>
<evidence type="ECO:0000256" key="7">
    <source>
        <dbReference type="ARBA" id="ARBA00034000"/>
    </source>
</evidence>
<evidence type="ECO:0000313" key="13">
    <source>
        <dbReference type="EMBL" id="MDL9981019.1"/>
    </source>
</evidence>
<protein>
    <submittedName>
        <fullName evidence="13">Transglycosylase domain-containing protein</fullName>
        <ecNumber evidence="13">2.4.-.-</ecNumber>
    </submittedName>
</protein>